<evidence type="ECO:0000313" key="2">
    <source>
        <dbReference type="EMBL" id="KAH3664772.1"/>
    </source>
</evidence>
<protein>
    <submittedName>
        <fullName evidence="2">Uncharacterized protein</fullName>
    </submittedName>
</protein>
<dbReference type="AlphaFoldDB" id="A0A9P8P3Y6"/>
<feature type="region of interest" description="Disordered" evidence="1">
    <location>
        <begin position="59"/>
        <end position="97"/>
    </location>
</feature>
<organism evidence="2 3">
    <name type="scientific">Ogataea polymorpha</name>
    <dbReference type="NCBI Taxonomy" id="460523"/>
    <lineage>
        <taxon>Eukaryota</taxon>
        <taxon>Fungi</taxon>
        <taxon>Dikarya</taxon>
        <taxon>Ascomycota</taxon>
        <taxon>Saccharomycotina</taxon>
        <taxon>Pichiomycetes</taxon>
        <taxon>Pichiales</taxon>
        <taxon>Pichiaceae</taxon>
        <taxon>Ogataea</taxon>
    </lineage>
</organism>
<reference evidence="2" key="1">
    <citation type="journal article" date="2021" name="Open Biol.">
        <title>Shared evolutionary footprints suggest mitochondrial oxidative damage underlies multiple complex I losses in fungi.</title>
        <authorList>
            <person name="Schikora-Tamarit M.A."/>
            <person name="Marcet-Houben M."/>
            <person name="Nosek J."/>
            <person name="Gabaldon T."/>
        </authorList>
    </citation>
    <scope>NUCLEOTIDE SEQUENCE</scope>
    <source>
        <strain evidence="2">NCAIM Y.01608</strain>
    </source>
</reference>
<reference evidence="2" key="2">
    <citation type="submission" date="2021-01" db="EMBL/GenBank/DDBJ databases">
        <authorList>
            <person name="Schikora-Tamarit M.A."/>
        </authorList>
    </citation>
    <scope>NUCLEOTIDE SEQUENCE</scope>
    <source>
        <strain evidence="2">NCAIM Y.01608</strain>
    </source>
</reference>
<dbReference type="Proteomes" id="UP000788993">
    <property type="component" value="Unassembled WGS sequence"/>
</dbReference>
<feature type="compositionally biased region" description="Low complexity" evidence="1">
    <location>
        <begin position="106"/>
        <end position="118"/>
    </location>
</feature>
<dbReference type="EMBL" id="JAEUBD010001178">
    <property type="protein sequence ID" value="KAH3664772.1"/>
    <property type="molecule type" value="Genomic_DNA"/>
</dbReference>
<feature type="region of interest" description="Disordered" evidence="1">
    <location>
        <begin position="104"/>
        <end position="123"/>
    </location>
</feature>
<gene>
    <name evidence="2" type="ORF">OGATHE_003587</name>
</gene>
<keyword evidence="3" id="KW-1185">Reference proteome</keyword>
<sequence length="150" mass="16279">MQSKHKPQLIINVLEVDWSSQIKLLDQDTWSQVEVLVHNGDQLLRGKLGGSVRVNVDRKRLGHTDSVRELHQTSSGKTSVDQRLGNPSGGVGGRSVDLRKVLSRKGTTTVGTPSSVSVDNDLSTGQTSISVRTTNDKSTRRLNVVDGLVV</sequence>
<evidence type="ECO:0000256" key="1">
    <source>
        <dbReference type="SAM" id="MobiDB-lite"/>
    </source>
</evidence>
<feature type="compositionally biased region" description="Polar residues" evidence="1">
    <location>
        <begin position="72"/>
        <end position="81"/>
    </location>
</feature>
<proteinExistence type="predicted"/>
<feature type="compositionally biased region" description="Basic and acidic residues" evidence="1">
    <location>
        <begin position="59"/>
        <end position="71"/>
    </location>
</feature>
<dbReference type="AntiFam" id="ANF00232">
    <property type="entry name" value="Shadow ORF (opposite metK)"/>
</dbReference>
<name>A0A9P8P3Y6_9ASCO</name>
<accession>A0A9P8P3Y6</accession>
<evidence type="ECO:0000313" key="3">
    <source>
        <dbReference type="Proteomes" id="UP000788993"/>
    </source>
</evidence>
<comment type="caution">
    <text evidence="2">The sequence shown here is derived from an EMBL/GenBank/DDBJ whole genome shotgun (WGS) entry which is preliminary data.</text>
</comment>